<evidence type="ECO:0000256" key="1">
    <source>
        <dbReference type="SAM" id="MobiDB-lite"/>
    </source>
</evidence>
<reference evidence="2" key="1">
    <citation type="journal article" date="2002" name="Nature">
        <title>The genome sequence and structure of rice chromosome 1.</title>
        <authorList>
            <person name="Sasaki T."/>
            <person name="Matsumoto T."/>
            <person name="Yamamoto K."/>
            <person name="Sakata K."/>
            <person name="Baba T."/>
            <person name="Katayose Y."/>
            <person name="Wu J."/>
            <person name="Niimura Y."/>
            <person name="Cheng Z."/>
            <person name="Nagamura Y."/>
            <person name="Antonio B.A."/>
            <person name="Kanamori H."/>
            <person name="Hosokawa S."/>
            <person name="Masukawa M."/>
            <person name="Arikawa K."/>
            <person name="Chiden Y."/>
            <person name="Hayashi M."/>
            <person name="Okamoto M."/>
            <person name="Ando T."/>
            <person name="Aoki H."/>
            <person name="Arita K."/>
            <person name="Hamada M."/>
            <person name="Harada C."/>
            <person name="Hijishita S."/>
            <person name="Honda M."/>
            <person name="Ichikawa Y."/>
            <person name="Idonuma A."/>
            <person name="Iijima M."/>
            <person name="Ikeda M."/>
            <person name="Ikeno M."/>
            <person name="Itoh S."/>
            <person name="Itoh T."/>
            <person name="Itoh Y."/>
            <person name="Itoh Y."/>
            <person name="Iwabuchi A."/>
            <person name="Kamiya K."/>
            <person name="Karasawa W."/>
            <person name="Katagiri S."/>
            <person name="Kikuta A."/>
            <person name="Kobayashi N."/>
            <person name="Kono I."/>
            <person name="Machita K."/>
            <person name="Maehara T."/>
            <person name="Mizuno H."/>
            <person name="Mizubayashi T."/>
            <person name="Mukai Y."/>
            <person name="Nagasaki H."/>
            <person name="Nakashima M."/>
            <person name="Nakama Y."/>
            <person name="Nakamichi Y."/>
            <person name="Nakamura M."/>
            <person name="Namiki N."/>
            <person name="Negishi M."/>
            <person name="Ohta I."/>
            <person name="Ono N."/>
            <person name="Saji S."/>
            <person name="Sakai K."/>
            <person name="Shibata M."/>
            <person name="Shimokawa T."/>
            <person name="Shomura A."/>
            <person name="Song J."/>
            <person name="Takazaki Y."/>
            <person name="Terasawa K."/>
            <person name="Tsuji K."/>
            <person name="Waki K."/>
            <person name="Yamagata H."/>
            <person name="Yamane H."/>
            <person name="Yoshiki S."/>
            <person name="Yoshihara R."/>
            <person name="Yukawa K."/>
            <person name="Zhong H."/>
            <person name="Iwama H."/>
            <person name="Endo T."/>
            <person name="Ito H."/>
            <person name="Hahn J.H."/>
            <person name="Kim H.I."/>
            <person name="Eun M.Y."/>
            <person name="Yano M."/>
            <person name="Jiang J."/>
            <person name="Gojobori T."/>
        </authorList>
    </citation>
    <scope>NUCLEOTIDE SEQUENCE [LARGE SCALE GENOMIC DNA]</scope>
</reference>
<feature type="region of interest" description="Disordered" evidence="1">
    <location>
        <begin position="1"/>
        <end position="47"/>
    </location>
</feature>
<organism evidence="2">
    <name type="scientific">Oryza sativa subsp. japonica</name>
    <name type="common">Rice</name>
    <dbReference type="NCBI Taxonomy" id="39947"/>
    <lineage>
        <taxon>Eukaryota</taxon>
        <taxon>Viridiplantae</taxon>
        <taxon>Streptophyta</taxon>
        <taxon>Embryophyta</taxon>
        <taxon>Tracheophyta</taxon>
        <taxon>Spermatophyta</taxon>
        <taxon>Magnoliopsida</taxon>
        <taxon>Liliopsida</taxon>
        <taxon>Poales</taxon>
        <taxon>Poaceae</taxon>
        <taxon>BOP clade</taxon>
        <taxon>Oryzoideae</taxon>
        <taxon>Oryzeae</taxon>
        <taxon>Oryzinae</taxon>
        <taxon>Oryza</taxon>
        <taxon>Oryza sativa</taxon>
    </lineage>
</organism>
<protein>
    <submittedName>
        <fullName evidence="2">Uncharacterized protein</fullName>
    </submittedName>
</protein>
<evidence type="ECO:0000313" key="2">
    <source>
        <dbReference type="EMBL" id="BAD87774.1"/>
    </source>
</evidence>
<gene>
    <name evidence="2" type="primary">OSJNBa0047D12.24</name>
</gene>
<sequence length="244" mass="25445">MTALASEAGGDLGEAAPSANLARRRPHAPPPHSTSEPPPSSPLLPRPGVALMGASCLAVAGRRSPCARPAPDRLSFSGPPRRPSAITPSPCARLDTPTPEYHATAPRQPATATGRQRADGGGATRLRGGGALLGVIDSLRGIQLVVATSSVASLPLNSSTTRRRRLAVPRPHQELFVAGTRKQRVQGVPRRGAVSRKTRTDSTTTLSLPSMMAWPTASIASWPYIHTSEASWCSVLGTSGTHSQ</sequence>
<dbReference type="EMBL" id="AP003516">
    <property type="protein sequence ID" value="BAD87774.1"/>
    <property type="molecule type" value="Genomic_DNA"/>
</dbReference>
<accession>Q5JL80</accession>
<feature type="region of interest" description="Disordered" evidence="1">
    <location>
        <begin position="64"/>
        <end position="123"/>
    </location>
</feature>
<proteinExistence type="predicted"/>
<dbReference type="AlphaFoldDB" id="Q5JL80"/>
<dbReference type="Proteomes" id="UP000817658">
    <property type="component" value="Chromosome 1"/>
</dbReference>
<feature type="compositionally biased region" description="Pro residues" evidence="1">
    <location>
        <begin position="28"/>
        <end position="45"/>
    </location>
</feature>
<name>Q5JL80_ORYSJ</name>